<dbReference type="SMART" id="SM00382">
    <property type="entry name" value="AAA"/>
    <property type="match status" value="1"/>
</dbReference>
<keyword evidence="3" id="KW-0201">Cytochrome c-type biogenesis</keyword>
<evidence type="ECO:0000256" key="5">
    <source>
        <dbReference type="ARBA" id="ARBA00022967"/>
    </source>
</evidence>
<dbReference type="AlphaFoldDB" id="A0A8J6YLA7"/>
<dbReference type="Pfam" id="PF00005">
    <property type="entry name" value="ABC_tran"/>
    <property type="match status" value="1"/>
</dbReference>
<comment type="caution">
    <text evidence="9">The sequence shown here is derived from an EMBL/GenBank/DDBJ whole genome shotgun (WGS) entry which is preliminary data.</text>
</comment>
<evidence type="ECO:0000256" key="2">
    <source>
        <dbReference type="ARBA" id="ARBA00022741"/>
    </source>
</evidence>
<keyword evidence="4 9" id="KW-0067">ATP-binding</keyword>
<protein>
    <submittedName>
        <fullName evidence="9">Heme ABC exporter ATP-binding protein CcmA</fullName>
    </submittedName>
</protein>
<evidence type="ECO:0000313" key="9">
    <source>
        <dbReference type="EMBL" id="MBE1236658.1"/>
    </source>
</evidence>
<name>A0A8J6YLA7_9PROT</name>
<proteinExistence type="predicted"/>
<keyword evidence="10" id="KW-1185">Reference proteome</keyword>
<evidence type="ECO:0000256" key="3">
    <source>
        <dbReference type="ARBA" id="ARBA00022748"/>
    </source>
</evidence>
<dbReference type="InterPro" id="IPR003439">
    <property type="entry name" value="ABC_transporter-like_ATP-bd"/>
</dbReference>
<keyword evidence="2" id="KW-0547">Nucleotide-binding</keyword>
<feature type="region of interest" description="Disordered" evidence="7">
    <location>
        <begin position="1"/>
        <end position="20"/>
    </location>
</feature>
<gene>
    <name evidence="9" type="primary">ccmA</name>
    <name evidence="9" type="ORF">IHV25_03195</name>
</gene>
<evidence type="ECO:0000259" key="8">
    <source>
        <dbReference type="PROSITE" id="PS50893"/>
    </source>
</evidence>
<dbReference type="Gene3D" id="3.40.50.300">
    <property type="entry name" value="P-loop containing nucleotide triphosphate hydrolases"/>
    <property type="match status" value="1"/>
</dbReference>
<evidence type="ECO:0000256" key="6">
    <source>
        <dbReference type="ARBA" id="ARBA00023136"/>
    </source>
</evidence>
<reference evidence="9" key="1">
    <citation type="submission" date="2020-10" db="EMBL/GenBank/DDBJ databases">
        <title>Genome sequence of the unusual species of purple photosynthetic bacteria, Phaeovibrio sulfidiphilus DSM 23193, type strain.</title>
        <authorList>
            <person name="Kyndt J.A."/>
            <person name="Meyer T.E."/>
        </authorList>
    </citation>
    <scope>NUCLEOTIDE SEQUENCE</scope>
    <source>
        <strain evidence="9">DSM 23193</strain>
    </source>
</reference>
<accession>A0A8J6YLA7</accession>
<dbReference type="InterPro" id="IPR017871">
    <property type="entry name" value="ABC_transporter-like_CS"/>
</dbReference>
<dbReference type="PANTHER" id="PTHR43499">
    <property type="entry name" value="ABC TRANSPORTER I FAMILY MEMBER 1"/>
    <property type="match status" value="1"/>
</dbReference>
<dbReference type="InterPro" id="IPR003593">
    <property type="entry name" value="AAA+_ATPase"/>
</dbReference>
<keyword evidence="6" id="KW-0472">Membrane</keyword>
<dbReference type="PROSITE" id="PS50893">
    <property type="entry name" value="ABC_TRANSPORTER_2"/>
    <property type="match status" value="1"/>
</dbReference>
<dbReference type="GO" id="GO:0005524">
    <property type="term" value="F:ATP binding"/>
    <property type="evidence" value="ECO:0007669"/>
    <property type="project" value="UniProtKB-KW"/>
</dbReference>
<dbReference type="GO" id="GO:0017004">
    <property type="term" value="P:cytochrome complex assembly"/>
    <property type="evidence" value="ECO:0007669"/>
    <property type="project" value="UniProtKB-KW"/>
</dbReference>
<keyword evidence="5" id="KW-1278">Translocase</keyword>
<sequence length="226" mass="24072">MRNTPISEAPGGPEPSSFSGERLTCVRGERVVFTGLSFHVDPGEALVLLGPNGSGKSSLLRVMALLLKPFAGRLDWSGRPVADDPEDHGARTRYVGHQDAIKPVLSLRENVAFQARISGADLSRVDEALETFALGRLAGVPGRMLSAGQKRRANLARLVAAPAPLWLLDEPTTALDRASIGVLEALLARHREQGGLVVVSTHQDIHLPGARVLHLDAFAPRKPGAA</sequence>
<feature type="domain" description="ABC transporter" evidence="8">
    <location>
        <begin position="18"/>
        <end position="226"/>
    </location>
</feature>
<dbReference type="NCBIfam" id="NF010061">
    <property type="entry name" value="PRK13538.1"/>
    <property type="match status" value="1"/>
</dbReference>
<dbReference type="PANTHER" id="PTHR43499:SF1">
    <property type="entry name" value="ABC TRANSPORTER I FAMILY MEMBER 1"/>
    <property type="match status" value="1"/>
</dbReference>
<dbReference type="NCBIfam" id="TIGR01189">
    <property type="entry name" value="ccmA"/>
    <property type="match status" value="1"/>
</dbReference>
<dbReference type="EMBL" id="JACZHT010000002">
    <property type="protein sequence ID" value="MBE1236658.1"/>
    <property type="molecule type" value="Genomic_DNA"/>
</dbReference>
<organism evidence="9 10">
    <name type="scientific">Phaeovibrio sulfidiphilus</name>
    <dbReference type="NCBI Taxonomy" id="1220600"/>
    <lineage>
        <taxon>Bacteria</taxon>
        <taxon>Pseudomonadati</taxon>
        <taxon>Pseudomonadota</taxon>
        <taxon>Alphaproteobacteria</taxon>
        <taxon>Rhodospirillales</taxon>
        <taxon>Rhodospirillaceae</taxon>
        <taxon>Phaeovibrio</taxon>
    </lineage>
</organism>
<dbReference type="InterPro" id="IPR027417">
    <property type="entry name" value="P-loop_NTPase"/>
</dbReference>
<keyword evidence="1" id="KW-0813">Transport</keyword>
<dbReference type="Proteomes" id="UP000631034">
    <property type="component" value="Unassembled WGS sequence"/>
</dbReference>
<dbReference type="GO" id="GO:0022857">
    <property type="term" value="F:transmembrane transporter activity"/>
    <property type="evidence" value="ECO:0007669"/>
    <property type="project" value="InterPro"/>
</dbReference>
<dbReference type="InterPro" id="IPR005895">
    <property type="entry name" value="ABC_transptr_haem_export_CcmA"/>
</dbReference>
<evidence type="ECO:0000256" key="1">
    <source>
        <dbReference type="ARBA" id="ARBA00022448"/>
    </source>
</evidence>
<evidence type="ECO:0000256" key="7">
    <source>
        <dbReference type="SAM" id="MobiDB-lite"/>
    </source>
</evidence>
<dbReference type="GO" id="GO:0016887">
    <property type="term" value="F:ATP hydrolysis activity"/>
    <property type="evidence" value="ECO:0007669"/>
    <property type="project" value="InterPro"/>
</dbReference>
<evidence type="ECO:0000256" key="4">
    <source>
        <dbReference type="ARBA" id="ARBA00022840"/>
    </source>
</evidence>
<dbReference type="SUPFAM" id="SSF52540">
    <property type="entry name" value="P-loop containing nucleoside triphosphate hydrolases"/>
    <property type="match status" value="1"/>
</dbReference>
<dbReference type="PROSITE" id="PS00211">
    <property type="entry name" value="ABC_TRANSPORTER_1"/>
    <property type="match status" value="1"/>
</dbReference>
<evidence type="ECO:0000313" key="10">
    <source>
        <dbReference type="Proteomes" id="UP000631034"/>
    </source>
</evidence>